<gene>
    <name evidence="2" type="ORF">SCLCIDRAFT_1208153</name>
</gene>
<dbReference type="EMBL" id="KN822006">
    <property type="protein sequence ID" value="KIM69659.1"/>
    <property type="molecule type" value="Genomic_DNA"/>
</dbReference>
<organism evidence="2 3">
    <name type="scientific">Scleroderma citrinum Foug A</name>
    <dbReference type="NCBI Taxonomy" id="1036808"/>
    <lineage>
        <taxon>Eukaryota</taxon>
        <taxon>Fungi</taxon>
        <taxon>Dikarya</taxon>
        <taxon>Basidiomycota</taxon>
        <taxon>Agaricomycotina</taxon>
        <taxon>Agaricomycetes</taxon>
        <taxon>Agaricomycetidae</taxon>
        <taxon>Boletales</taxon>
        <taxon>Sclerodermatineae</taxon>
        <taxon>Sclerodermataceae</taxon>
        <taxon>Scleroderma</taxon>
    </lineage>
</organism>
<evidence type="ECO:0000256" key="1">
    <source>
        <dbReference type="SAM" id="MobiDB-lite"/>
    </source>
</evidence>
<evidence type="ECO:0000313" key="2">
    <source>
        <dbReference type="EMBL" id="KIM69659.1"/>
    </source>
</evidence>
<feature type="region of interest" description="Disordered" evidence="1">
    <location>
        <begin position="28"/>
        <end position="66"/>
    </location>
</feature>
<proteinExistence type="predicted"/>
<dbReference type="Proteomes" id="UP000053989">
    <property type="component" value="Unassembled WGS sequence"/>
</dbReference>
<protein>
    <submittedName>
        <fullName evidence="2">Uncharacterized protein</fullName>
    </submittedName>
</protein>
<dbReference type="InParanoid" id="A0A0C3ENA8"/>
<feature type="compositionally biased region" description="Polar residues" evidence="1">
    <location>
        <begin position="56"/>
        <end position="66"/>
    </location>
</feature>
<reference evidence="2 3" key="1">
    <citation type="submission" date="2014-04" db="EMBL/GenBank/DDBJ databases">
        <authorList>
            <consortium name="DOE Joint Genome Institute"/>
            <person name="Kuo A."/>
            <person name="Kohler A."/>
            <person name="Nagy L.G."/>
            <person name="Floudas D."/>
            <person name="Copeland A."/>
            <person name="Barry K.W."/>
            <person name="Cichocki N."/>
            <person name="Veneault-Fourrey C."/>
            <person name="LaButti K."/>
            <person name="Lindquist E.A."/>
            <person name="Lipzen A."/>
            <person name="Lundell T."/>
            <person name="Morin E."/>
            <person name="Murat C."/>
            <person name="Sun H."/>
            <person name="Tunlid A."/>
            <person name="Henrissat B."/>
            <person name="Grigoriev I.V."/>
            <person name="Hibbett D.S."/>
            <person name="Martin F."/>
            <person name="Nordberg H.P."/>
            <person name="Cantor M.N."/>
            <person name="Hua S.X."/>
        </authorList>
    </citation>
    <scope>NUCLEOTIDE SEQUENCE [LARGE SCALE GENOMIC DNA]</scope>
    <source>
        <strain evidence="2 3">Foug A</strain>
    </source>
</reference>
<name>A0A0C3ENA8_9AGAM</name>
<reference evidence="3" key="2">
    <citation type="submission" date="2015-01" db="EMBL/GenBank/DDBJ databases">
        <title>Evolutionary Origins and Diversification of the Mycorrhizal Mutualists.</title>
        <authorList>
            <consortium name="DOE Joint Genome Institute"/>
            <consortium name="Mycorrhizal Genomics Consortium"/>
            <person name="Kohler A."/>
            <person name="Kuo A."/>
            <person name="Nagy L.G."/>
            <person name="Floudas D."/>
            <person name="Copeland A."/>
            <person name="Barry K.W."/>
            <person name="Cichocki N."/>
            <person name="Veneault-Fourrey C."/>
            <person name="LaButti K."/>
            <person name="Lindquist E.A."/>
            <person name="Lipzen A."/>
            <person name="Lundell T."/>
            <person name="Morin E."/>
            <person name="Murat C."/>
            <person name="Riley R."/>
            <person name="Ohm R."/>
            <person name="Sun H."/>
            <person name="Tunlid A."/>
            <person name="Henrissat B."/>
            <person name="Grigoriev I.V."/>
            <person name="Hibbett D.S."/>
            <person name="Martin F."/>
        </authorList>
    </citation>
    <scope>NUCLEOTIDE SEQUENCE [LARGE SCALE GENOMIC DNA]</scope>
    <source>
        <strain evidence="3">Foug A</strain>
    </source>
</reference>
<accession>A0A0C3ENA8</accession>
<feature type="compositionally biased region" description="Polar residues" evidence="1">
    <location>
        <begin position="34"/>
        <end position="47"/>
    </location>
</feature>
<evidence type="ECO:0000313" key="3">
    <source>
        <dbReference type="Proteomes" id="UP000053989"/>
    </source>
</evidence>
<sequence length="66" mass="7758">MRSEAREKPRARGYRRSVDIYYTSRKYRDDTRNRWGNSQRCDPSNDQAVPRGFSGSDGNRTSSRAR</sequence>
<keyword evidence="3" id="KW-1185">Reference proteome</keyword>
<dbReference type="HOGENOM" id="CLU_2832682_0_0_1"/>
<dbReference type="AlphaFoldDB" id="A0A0C3ENA8"/>